<keyword evidence="3" id="KW-1185">Reference proteome</keyword>
<evidence type="ECO:0000313" key="3">
    <source>
        <dbReference type="Proteomes" id="UP000612899"/>
    </source>
</evidence>
<feature type="domain" description="N-acetyltransferase" evidence="1">
    <location>
        <begin position="8"/>
        <end position="190"/>
    </location>
</feature>
<dbReference type="InterPro" id="IPR052523">
    <property type="entry name" value="Trichothecene_AcTrans"/>
</dbReference>
<dbReference type="InterPro" id="IPR016181">
    <property type="entry name" value="Acyl_CoA_acyltransferase"/>
</dbReference>
<accession>A0A8J3VIU9</accession>
<dbReference type="Gene3D" id="3.40.630.30">
    <property type="match status" value="1"/>
</dbReference>
<reference evidence="2" key="1">
    <citation type="submission" date="2021-01" db="EMBL/GenBank/DDBJ databases">
        <title>Whole genome shotgun sequence of Rhizocola hellebori NBRC 109834.</title>
        <authorList>
            <person name="Komaki H."/>
            <person name="Tamura T."/>
        </authorList>
    </citation>
    <scope>NUCLEOTIDE SEQUENCE</scope>
    <source>
        <strain evidence="2">NBRC 109834</strain>
    </source>
</reference>
<gene>
    <name evidence="2" type="ORF">Rhe02_60270</name>
</gene>
<dbReference type="InterPro" id="IPR000182">
    <property type="entry name" value="GNAT_dom"/>
</dbReference>
<evidence type="ECO:0000313" key="2">
    <source>
        <dbReference type="EMBL" id="GIH07960.1"/>
    </source>
</evidence>
<dbReference type="PROSITE" id="PS51186">
    <property type="entry name" value="GNAT"/>
    <property type="match status" value="1"/>
</dbReference>
<proteinExistence type="predicted"/>
<name>A0A8J3VIU9_9ACTN</name>
<dbReference type="Proteomes" id="UP000612899">
    <property type="component" value="Unassembled WGS sequence"/>
</dbReference>
<sequence length="191" mass="20605">MIIGMSEPEVLPATAQDRESVVATVVAAFDRDPAFRYFFDSDDFTAQAATFAGYLFDKRVSRGTVWMVGQAQAVSLWDGPASDGPLPSLDLPAAVLARLDAYRDAVHGVIPQTPHWYLGVLATHPGHAGKRLGRAVMRAGLDRAAADALPAYLETTNPGNVELYRRSGWEVARAIDSGPVPIWVMKNKAVA</sequence>
<dbReference type="AlphaFoldDB" id="A0A8J3VIU9"/>
<dbReference type="SUPFAM" id="SSF55729">
    <property type="entry name" value="Acyl-CoA N-acyltransferases (Nat)"/>
    <property type="match status" value="1"/>
</dbReference>
<dbReference type="PANTHER" id="PTHR42791:SF1">
    <property type="entry name" value="N-ACETYLTRANSFERASE DOMAIN-CONTAINING PROTEIN"/>
    <property type="match status" value="1"/>
</dbReference>
<dbReference type="PANTHER" id="PTHR42791">
    <property type="entry name" value="GNAT FAMILY ACETYLTRANSFERASE"/>
    <property type="match status" value="1"/>
</dbReference>
<protein>
    <recommendedName>
        <fullName evidence="1">N-acetyltransferase domain-containing protein</fullName>
    </recommendedName>
</protein>
<comment type="caution">
    <text evidence="2">The sequence shown here is derived from an EMBL/GenBank/DDBJ whole genome shotgun (WGS) entry which is preliminary data.</text>
</comment>
<organism evidence="2 3">
    <name type="scientific">Rhizocola hellebori</name>
    <dbReference type="NCBI Taxonomy" id="1392758"/>
    <lineage>
        <taxon>Bacteria</taxon>
        <taxon>Bacillati</taxon>
        <taxon>Actinomycetota</taxon>
        <taxon>Actinomycetes</taxon>
        <taxon>Micromonosporales</taxon>
        <taxon>Micromonosporaceae</taxon>
        <taxon>Rhizocola</taxon>
    </lineage>
</organism>
<dbReference type="EMBL" id="BONY01000043">
    <property type="protein sequence ID" value="GIH07960.1"/>
    <property type="molecule type" value="Genomic_DNA"/>
</dbReference>
<evidence type="ECO:0000259" key="1">
    <source>
        <dbReference type="PROSITE" id="PS51186"/>
    </source>
</evidence>
<dbReference type="Pfam" id="PF00583">
    <property type="entry name" value="Acetyltransf_1"/>
    <property type="match status" value="1"/>
</dbReference>
<dbReference type="CDD" id="cd04301">
    <property type="entry name" value="NAT_SF"/>
    <property type="match status" value="1"/>
</dbReference>
<dbReference type="GO" id="GO:0016747">
    <property type="term" value="F:acyltransferase activity, transferring groups other than amino-acyl groups"/>
    <property type="evidence" value="ECO:0007669"/>
    <property type="project" value="InterPro"/>
</dbReference>